<dbReference type="EMBL" id="JBHSAT010000004">
    <property type="protein sequence ID" value="MFC3876482.1"/>
    <property type="molecule type" value="Genomic_DNA"/>
</dbReference>
<evidence type="ECO:0000256" key="4">
    <source>
        <dbReference type="ARBA" id="ARBA00022692"/>
    </source>
</evidence>
<comment type="subcellular location">
    <subcellularLocation>
        <location evidence="1 10">Cell outer membrane</location>
        <topology evidence="1 10">Multi-pass membrane protein</topology>
    </subcellularLocation>
</comment>
<dbReference type="RefSeq" id="WP_386097431.1">
    <property type="nucleotide sequence ID" value="NZ_JBHSAT010000004.1"/>
</dbReference>
<comment type="similarity">
    <text evidence="10 11">Belongs to the TonB-dependent receptor family.</text>
</comment>
<dbReference type="SUPFAM" id="SSF49464">
    <property type="entry name" value="Carboxypeptidase regulatory domain-like"/>
    <property type="match status" value="1"/>
</dbReference>
<dbReference type="InterPro" id="IPR000531">
    <property type="entry name" value="Beta-barrel_TonB"/>
</dbReference>
<dbReference type="Gene3D" id="2.170.130.10">
    <property type="entry name" value="TonB-dependent receptor, plug domain"/>
    <property type="match status" value="1"/>
</dbReference>
<dbReference type="InterPro" id="IPR023997">
    <property type="entry name" value="TonB-dep_OMP_SusC/RagA_CS"/>
</dbReference>
<dbReference type="InterPro" id="IPR023996">
    <property type="entry name" value="TonB-dep_OMP_SusC/RagA"/>
</dbReference>
<keyword evidence="6 11" id="KW-0798">TonB box</keyword>
<keyword evidence="9 10" id="KW-0998">Cell outer membrane</keyword>
<dbReference type="Gene3D" id="2.40.170.20">
    <property type="entry name" value="TonB-dependent receptor, beta-barrel domain"/>
    <property type="match status" value="1"/>
</dbReference>
<keyword evidence="3 10" id="KW-1134">Transmembrane beta strand</keyword>
<feature type="domain" description="TonB-dependent receptor plug" evidence="14">
    <location>
        <begin position="118"/>
        <end position="253"/>
    </location>
</feature>
<keyword evidence="5 12" id="KW-0732">Signal</keyword>
<keyword evidence="7 10" id="KW-0472">Membrane</keyword>
<evidence type="ECO:0000259" key="13">
    <source>
        <dbReference type="Pfam" id="PF00593"/>
    </source>
</evidence>
<dbReference type="InterPro" id="IPR037066">
    <property type="entry name" value="Plug_dom_sf"/>
</dbReference>
<evidence type="ECO:0000256" key="7">
    <source>
        <dbReference type="ARBA" id="ARBA00023136"/>
    </source>
</evidence>
<dbReference type="PANTHER" id="PTHR30069">
    <property type="entry name" value="TONB-DEPENDENT OUTER MEMBRANE RECEPTOR"/>
    <property type="match status" value="1"/>
</dbReference>
<dbReference type="Pfam" id="PF00593">
    <property type="entry name" value="TonB_dep_Rec_b-barrel"/>
    <property type="match status" value="1"/>
</dbReference>
<comment type="caution">
    <text evidence="15">The sequence shown here is derived from an EMBL/GenBank/DDBJ whole genome shotgun (WGS) entry which is preliminary data.</text>
</comment>
<evidence type="ECO:0000256" key="12">
    <source>
        <dbReference type="SAM" id="SignalP"/>
    </source>
</evidence>
<keyword evidence="8" id="KW-0675">Receptor</keyword>
<evidence type="ECO:0000256" key="10">
    <source>
        <dbReference type="PROSITE-ProRule" id="PRU01360"/>
    </source>
</evidence>
<feature type="signal peptide" evidence="12">
    <location>
        <begin position="1"/>
        <end position="23"/>
    </location>
</feature>
<evidence type="ECO:0000313" key="16">
    <source>
        <dbReference type="Proteomes" id="UP001595812"/>
    </source>
</evidence>
<name>A0ABV8AEI0_9FLAO</name>
<evidence type="ECO:0000256" key="1">
    <source>
        <dbReference type="ARBA" id="ARBA00004571"/>
    </source>
</evidence>
<dbReference type="Proteomes" id="UP001595812">
    <property type="component" value="Unassembled WGS sequence"/>
</dbReference>
<dbReference type="NCBIfam" id="TIGR04056">
    <property type="entry name" value="OMP_RagA_SusC"/>
    <property type="match status" value="1"/>
</dbReference>
<dbReference type="InterPro" id="IPR008969">
    <property type="entry name" value="CarboxyPept-like_regulatory"/>
</dbReference>
<evidence type="ECO:0000256" key="9">
    <source>
        <dbReference type="ARBA" id="ARBA00023237"/>
    </source>
</evidence>
<dbReference type="InterPro" id="IPR039426">
    <property type="entry name" value="TonB-dep_rcpt-like"/>
</dbReference>
<evidence type="ECO:0000256" key="5">
    <source>
        <dbReference type="ARBA" id="ARBA00022729"/>
    </source>
</evidence>
<evidence type="ECO:0000256" key="6">
    <source>
        <dbReference type="ARBA" id="ARBA00023077"/>
    </source>
</evidence>
<dbReference type="Gene3D" id="2.60.40.1120">
    <property type="entry name" value="Carboxypeptidase-like, regulatory domain"/>
    <property type="match status" value="1"/>
</dbReference>
<evidence type="ECO:0000313" key="15">
    <source>
        <dbReference type="EMBL" id="MFC3876482.1"/>
    </source>
</evidence>
<keyword evidence="2 10" id="KW-0813">Transport</keyword>
<dbReference type="Pfam" id="PF13715">
    <property type="entry name" value="CarbopepD_reg_2"/>
    <property type="match status" value="1"/>
</dbReference>
<reference evidence="16" key="1">
    <citation type="journal article" date="2019" name="Int. J. Syst. Evol. Microbiol.">
        <title>The Global Catalogue of Microorganisms (GCM) 10K type strain sequencing project: providing services to taxonomists for standard genome sequencing and annotation.</title>
        <authorList>
            <consortium name="The Broad Institute Genomics Platform"/>
            <consortium name="The Broad Institute Genome Sequencing Center for Infectious Disease"/>
            <person name="Wu L."/>
            <person name="Ma J."/>
        </authorList>
    </citation>
    <scope>NUCLEOTIDE SEQUENCE [LARGE SCALE GENOMIC DNA]</scope>
    <source>
        <strain evidence="16">CECT 8979</strain>
    </source>
</reference>
<dbReference type="SUPFAM" id="SSF56935">
    <property type="entry name" value="Porins"/>
    <property type="match status" value="1"/>
</dbReference>
<proteinExistence type="inferred from homology"/>
<evidence type="ECO:0000256" key="8">
    <source>
        <dbReference type="ARBA" id="ARBA00023170"/>
    </source>
</evidence>
<dbReference type="PROSITE" id="PS52016">
    <property type="entry name" value="TONB_DEPENDENT_REC_3"/>
    <property type="match status" value="1"/>
</dbReference>
<accession>A0ABV8AEI0</accession>
<dbReference type="Pfam" id="PF07715">
    <property type="entry name" value="Plug"/>
    <property type="match status" value="1"/>
</dbReference>
<dbReference type="InterPro" id="IPR012910">
    <property type="entry name" value="Plug_dom"/>
</dbReference>
<dbReference type="PANTHER" id="PTHR30069:SF29">
    <property type="entry name" value="HEMOGLOBIN AND HEMOGLOBIN-HAPTOGLOBIN-BINDING PROTEIN 1-RELATED"/>
    <property type="match status" value="1"/>
</dbReference>
<evidence type="ECO:0000259" key="14">
    <source>
        <dbReference type="Pfam" id="PF07715"/>
    </source>
</evidence>
<dbReference type="InterPro" id="IPR036942">
    <property type="entry name" value="Beta-barrel_TonB_sf"/>
</dbReference>
<evidence type="ECO:0000256" key="3">
    <source>
        <dbReference type="ARBA" id="ARBA00022452"/>
    </source>
</evidence>
<evidence type="ECO:0000256" key="11">
    <source>
        <dbReference type="RuleBase" id="RU003357"/>
    </source>
</evidence>
<keyword evidence="4 10" id="KW-0812">Transmembrane</keyword>
<protein>
    <submittedName>
        <fullName evidence="15">SusC/RagA family TonB-linked outer membrane protein</fullName>
    </submittedName>
</protein>
<keyword evidence="16" id="KW-1185">Reference proteome</keyword>
<feature type="domain" description="TonB-dependent receptor-like beta-barrel" evidence="13">
    <location>
        <begin position="375"/>
        <end position="941"/>
    </location>
</feature>
<gene>
    <name evidence="15" type="ORF">ACFOSX_04485</name>
</gene>
<dbReference type="NCBIfam" id="TIGR04057">
    <property type="entry name" value="SusC_RagA_signa"/>
    <property type="match status" value="1"/>
</dbReference>
<organism evidence="15 16">
    <name type="scientific">Winogradskyella maritima</name>
    <dbReference type="NCBI Taxonomy" id="1517766"/>
    <lineage>
        <taxon>Bacteria</taxon>
        <taxon>Pseudomonadati</taxon>
        <taxon>Bacteroidota</taxon>
        <taxon>Flavobacteriia</taxon>
        <taxon>Flavobacteriales</taxon>
        <taxon>Flavobacteriaceae</taxon>
        <taxon>Winogradskyella</taxon>
    </lineage>
</organism>
<sequence length="985" mass="107394">MKKKLLLKSLLFCLFLCPVMLFAQEVTGKMTDKATGIPIAGGTVLVKGTSNGTSTDFDGNYSVTVNSFPATLVFSYLGYETQEISVASASTVNVEMTESAEALDEIVVTGLASSTKRSNAANAVASVSAEELTGVTVQSGLDGALSGKFTGAEIKANSGAPGGGISMRLRGVTSIFGDQQPLFIVDGVYVDNSSIGLGNNVVSQAAGGGNASTNQDDASNRIADIDPEDIESVEILKGASAAAIYGSRAAGGVVLITTKRGRQGKPQTSFSQVVGLRSPTQLLGIRDYTQEQITALGGPQNPVLRDYEAELFDNTVISSTTRFSTSGGSNNTDYFFGATHRDEPGLVDNTGYEKTSVRLNLGQRFNDWLDLYVTTNYINSQSDRGFFNNGNANRTVGYALAFTYPWEDLSPVDGVYPAGGAGSNVLETVALTTNREEVNRFIGSAKTNIKLWSDDNQRLKMVLEGGFDQYTLRTTSIFPGGLTYFRDPTSLGGVSISGSTINTNYNLSAFLVHNLDLDNGLSFTTQAGSFLQDFNRNTVITIATGLNGSQTNLGQSTNVSTQQTIRPQRDKGFFVQEEINYDDKIIGTFGIRGDKSTNNGEANKMYYYPKANLAVNLNKFDFWSFDDISYFKPRIAYGEAGRFPNFNDRFSLMNPQFIGGSSGLSPGNLRGNPNIGPERQTELEYGIDFGLFDNRLNFEVSIYNKTVKDLLIQSQFPTSSGFTTEVVNGGELENRGIELGLNALVMEKDDFSWNANLKWWKNKSEITQLDVPSFTNGGFAASLGTFLIQEGKSATQIVGTYNPADFTAEEIARRDPEGDGFFVYGNAEPDFQMSWYNEISYKNFDFTFLWHWKKGGDNINLTTLLYDLAGTTWDYNDTGLDPNGQLSNGDYRASQAFVNPDPVIEDAGYLKLREIGLFYTLPDGLIKYASKIRVGVSGRNLINIFDYNSYDPEVSNFGNNVLANNVEVTPYPLSKFINFHLNVNF</sequence>
<evidence type="ECO:0000256" key="2">
    <source>
        <dbReference type="ARBA" id="ARBA00022448"/>
    </source>
</evidence>
<feature type="chain" id="PRO_5046634412" evidence="12">
    <location>
        <begin position="24"/>
        <end position="985"/>
    </location>
</feature>